<gene>
    <name evidence="1" type="ORF">ACFODU_02025</name>
</gene>
<evidence type="ECO:0000313" key="2">
    <source>
        <dbReference type="Proteomes" id="UP001595456"/>
    </source>
</evidence>
<dbReference type="EMBL" id="JBHRST010000002">
    <property type="protein sequence ID" value="MFC3096578.1"/>
    <property type="molecule type" value="Genomic_DNA"/>
</dbReference>
<organism evidence="1 2">
    <name type="scientific">Alteraurantiacibacter palmitatis</name>
    <dbReference type="NCBI Taxonomy" id="2054628"/>
    <lineage>
        <taxon>Bacteria</taxon>
        <taxon>Pseudomonadati</taxon>
        <taxon>Pseudomonadota</taxon>
        <taxon>Alphaproteobacteria</taxon>
        <taxon>Sphingomonadales</taxon>
        <taxon>Erythrobacteraceae</taxon>
        <taxon>Alteraurantiacibacter</taxon>
    </lineage>
</organism>
<comment type="caution">
    <text evidence="1">The sequence shown here is derived from an EMBL/GenBank/DDBJ whole genome shotgun (WGS) entry which is preliminary data.</text>
</comment>
<reference evidence="2" key="1">
    <citation type="journal article" date="2019" name="Int. J. Syst. Evol. Microbiol.">
        <title>The Global Catalogue of Microorganisms (GCM) 10K type strain sequencing project: providing services to taxonomists for standard genome sequencing and annotation.</title>
        <authorList>
            <consortium name="The Broad Institute Genomics Platform"/>
            <consortium name="The Broad Institute Genome Sequencing Center for Infectious Disease"/>
            <person name="Wu L."/>
            <person name="Ma J."/>
        </authorList>
    </citation>
    <scope>NUCLEOTIDE SEQUENCE [LARGE SCALE GENOMIC DNA]</scope>
    <source>
        <strain evidence="2">KCTC 52607</strain>
    </source>
</reference>
<keyword evidence="2" id="KW-1185">Reference proteome</keyword>
<evidence type="ECO:0008006" key="3">
    <source>
        <dbReference type="Google" id="ProtNLM"/>
    </source>
</evidence>
<proteinExistence type="predicted"/>
<accession>A0ABV7E1L9</accession>
<dbReference type="RefSeq" id="WP_336925588.1">
    <property type="nucleotide sequence ID" value="NZ_JBANRO010000004.1"/>
</dbReference>
<dbReference type="Proteomes" id="UP001595456">
    <property type="component" value="Unassembled WGS sequence"/>
</dbReference>
<name>A0ABV7E1L9_9SPHN</name>
<evidence type="ECO:0000313" key="1">
    <source>
        <dbReference type="EMBL" id="MFC3096578.1"/>
    </source>
</evidence>
<protein>
    <recommendedName>
        <fullName evidence="3">DUF5678 domain-containing protein</fullName>
    </recommendedName>
</protein>
<sequence>MSKDRLCEIDENYDFFQRKLKGLLQRHKGQFALLRHKRIIGYYTGPGDAYRAGLAKFPDQIFSIQEVEDRPAEIGLVSVALD</sequence>